<dbReference type="EMBL" id="CP059270">
    <property type="protein sequence ID" value="QLQ80470.1"/>
    <property type="molecule type" value="Genomic_DNA"/>
</dbReference>
<dbReference type="PROSITE" id="PS50103">
    <property type="entry name" value="ZF_C3H1"/>
    <property type="match status" value="1"/>
</dbReference>
<dbReference type="Pfam" id="PF13923">
    <property type="entry name" value="zf-C3HC4_2"/>
    <property type="match status" value="1"/>
</dbReference>
<reference evidence="12 13" key="1">
    <citation type="submission" date="2020-06" db="EMBL/GenBank/DDBJ databases">
        <title>The yeast mating-type switching endonuclease HO is a domesticated member of an unorthodox homing genetic element family.</title>
        <authorList>
            <person name="Coughlan A.Y."/>
            <person name="Lombardi L."/>
            <person name="Braun-Galleani S."/>
            <person name="Martos A.R."/>
            <person name="Galeote V."/>
            <person name="Bigey F."/>
            <person name="Dequin S."/>
            <person name="Byrne K.P."/>
            <person name="Wolfe K.H."/>
        </authorList>
    </citation>
    <scope>NUCLEOTIDE SEQUENCE [LARGE SCALE GENOMIC DNA]</scope>
    <source>
        <strain evidence="12 13">CBS2947</strain>
    </source>
</reference>
<evidence type="ECO:0000256" key="4">
    <source>
        <dbReference type="ARBA" id="ARBA00022723"/>
    </source>
</evidence>
<keyword evidence="8" id="KW-0507">mRNA processing</keyword>
<dbReference type="InterPro" id="IPR036855">
    <property type="entry name" value="Znf_CCCH_sf"/>
</dbReference>
<evidence type="ECO:0000256" key="9">
    <source>
        <dbReference type="SAM" id="MobiDB-lite"/>
    </source>
</evidence>
<proteinExistence type="inferred from homology"/>
<dbReference type="GO" id="GO:0003677">
    <property type="term" value="F:DNA binding"/>
    <property type="evidence" value="ECO:0007669"/>
    <property type="project" value="UniProtKB-UniRule"/>
</dbReference>
<dbReference type="InterPro" id="IPR000571">
    <property type="entry name" value="Znf_CCCH"/>
</dbReference>
<comment type="function">
    <text evidence="1 8">Involved in pre-mRNA splicing.</text>
</comment>
<comment type="similarity">
    <text evidence="2 8">Belongs to the CWC24 family.</text>
</comment>
<dbReference type="CDD" id="cd16539">
    <property type="entry name" value="RING-HC_RNF113A_B"/>
    <property type="match status" value="1"/>
</dbReference>
<organism evidence="12 13">
    <name type="scientific">Torulaspora globosa</name>
    <dbReference type="NCBI Taxonomy" id="48254"/>
    <lineage>
        <taxon>Eukaryota</taxon>
        <taxon>Fungi</taxon>
        <taxon>Dikarya</taxon>
        <taxon>Ascomycota</taxon>
        <taxon>Saccharomycotina</taxon>
        <taxon>Saccharomycetes</taxon>
        <taxon>Saccharomycetales</taxon>
        <taxon>Saccharomycetaceae</taxon>
        <taxon>Torulaspora</taxon>
    </lineage>
</organism>
<feature type="domain" description="RING-type" evidence="10">
    <location>
        <begin position="170"/>
        <end position="207"/>
    </location>
</feature>
<keyword evidence="5 7" id="KW-0863">Zinc-finger</keyword>
<dbReference type="AlphaFoldDB" id="A0A7H9HSY8"/>
<protein>
    <recommendedName>
        <fullName evidence="3 8">Pre-mRNA-splicing factor CWC24</fullName>
    </recommendedName>
</protein>
<dbReference type="InterPro" id="IPR039971">
    <property type="entry name" value="CWC24-like"/>
</dbReference>
<feature type="compositionally biased region" description="Basic residues" evidence="9">
    <location>
        <begin position="1"/>
        <end position="17"/>
    </location>
</feature>
<keyword evidence="13" id="KW-1185">Reference proteome</keyword>
<evidence type="ECO:0000256" key="6">
    <source>
        <dbReference type="ARBA" id="ARBA00022833"/>
    </source>
</evidence>
<dbReference type="SMART" id="SM00184">
    <property type="entry name" value="RING"/>
    <property type="match status" value="1"/>
</dbReference>
<sequence>MFKKRTSGNDSRRRKKVRLESDRDTSDEMTLKTEVAKDGAKDGDDTGRGGGTGNLALADESDDDRKFTLSVSNDATGEDRFMAEMHSNNGESKRLGQPLNVRTTLFMDYQPDVCKDYQQTGYCGYGDSCKFLHTRDSFKGGWKLNQEWKVDEQIDEVGKVVDLSEVPPKCSVCVKEYKNPVRTSCGHYFCSSCFTKRVRQDSKCLICGCDTHGVAKVANDLKKLLKTKQSSG</sequence>
<dbReference type="SUPFAM" id="SSF57850">
    <property type="entry name" value="RING/U-box"/>
    <property type="match status" value="1"/>
</dbReference>
<dbReference type="PROSITE" id="PS50089">
    <property type="entry name" value="ZF_RING_2"/>
    <property type="match status" value="1"/>
</dbReference>
<comment type="subcellular location">
    <subcellularLocation>
        <location evidence="8">Nucleus</location>
    </subcellularLocation>
</comment>
<dbReference type="SUPFAM" id="SSF90229">
    <property type="entry name" value="CCCH zinc finger"/>
    <property type="match status" value="1"/>
</dbReference>
<feature type="compositionally biased region" description="Basic and acidic residues" evidence="9">
    <location>
        <begin position="18"/>
        <end position="47"/>
    </location>
</feature>
<dbReference type="Gene3D" id="3.30.40.10">
    <property type="entry name" value="Zinc/RING finger domain, C3HC4 (zinc finger)"/>
    <property type="match status" value="1"/>
</dbReference>
<dbReference type="Pfam" id="PF00642">
    <property type="entry name" value="zf-CCCH"/>
    <property type="match status" value="1"/>
</dbReference>
<feature type="zinc finger region" description="C3H1-type" evidence="7">
    <location>
        <begin position="108"/>
        <end position="136"/>
    </location>
</feature>
<dbReference type="Gene3D" id="4.10.1000.10">
    <property type="entry name" value="Zinc finger, CCCH-type"/>
    <property type="match status" value="1"/>
</dbReference>
<evidence type="ECO:0000256" key="5">
    <source>
        <dbReference type="ARBA" id="ARBA00022771"/>
    </source>
</evidence>
<evidence type="ECO:0000256" key="7">
    <source>
        <dbReference type="PROSITE-ProRule" id="PRU00723"/>
    </source>
</evidence>
<dbReference type="GO" id="GO:0034247">
    <property type="term" value="P:snoRNA splicing"/>
    <property type="evidence" value="ECO:0007669"/>
    <property type="project" value="TreeGrafter"/>
</dbReference>
<evidence type="ECO:0000256" key="1">
    <source>
        <dbReference type="ARBA" id="ARBA00003777"/>
    </source>
</evidence>
<dbReference type="GO" id="GO:0006397">
    <property type="term" value="P:mRNA processing"/>
    <property type="evidence" value="ECO:0007669"/>
    <property type="project" value="UniProtKB-KW"/>
</dbReference>
<feature type="domain" description="C3H1-type" evidence="11">
    <location>
        <begin position="108"/>
        <end position="136"/>
    </location>
</feature>
<evidence type="ECO:0000313" key="12">
    <source>
        <dbReference type="EMBL" id="QLQ80470.1"/>
    </source>
</evidence>
<dbReference type="InterPro" id="IPR001841">
    <property type="entry name" value="Znf_RING"/>
</dbReference>
<keyword evidence="6 7" id="KW-0862">Zinc</keyword>
<keyword evidence="8" id="KW-0508">mRNA splicing</keyword>
<evidence type="ECO:0000313" key="13">
    <source>
        <dbReference type="Proteomes" id="UP000510647"/>
    </source>
</evidence>
<evidence type="ECO:0000259" key="10">
    <source>
        <dbReference type="PROSITE" id="PS50089"/>
    </source>
</evidence>
<accession>A0A7H9HSY8</accession>
<name>A0A7H9HSY8_9SACH</name>
<feature type="region of interest" description="Disordered" evidence="9">
    <location>
        <begin position="1"/>
        <end position="59"/>
    </location>
</feature>
<dbReference type="PANTHER" id="PTHR12930:SF0">
    <property type="entry name" value="RING FINGER PROTEIN 113B"/>
    <property type="match status" value="1"/>
</dbReference>
<dbReference type="PANTHER" id="PTHR12930">
    <property type="entry name" value="ZINC FINGER PROTEIN 183"/>
    <property type="match status" value="1"/>
</dbReference>
<keyword evidence="8" id="KW-0238">DNA-binding</keyword>
<keyword evidence="8" id="KW-0747">Spliceosome</keyword>
<keyword evidence="8" id="KW-0539">Nucleus</keyword>
<dbReference type="OrthoDB" id="25761at2759"/>
<gene>
    <name evidence="12" type="ORF">HG537_0D04700</name>
</gene>
<evidence type="ECO:0000256" key="8">
    <source>
        <dbReference type="RuleBase" id="RU367110"/>
    </source>
</evidence>
<comment type="subunit">
    <text evidence="8">Associated with the spliceosome.</text>
</comment>
<evidence type="ECO:0000259" key="11">
    <source>
        <dbReference type="PROSITE" id="PS50103"/>
    </source>
</evidence>
<evidence type="ECO:0000256" key="3">
    <source>
        <dbReference type="ARBA" id="ARBA00020647"/>
    </source>
</evidence>
<dbReference type="GO" id="GO:0008270">
    <property type="term" value="F:zinc ion binding"/>
    <property type="evidence" value="ECO:0007669"/>
    <property type="project" value="UniProtKB-KW"/>
</dbReference>
<evidence type="ECO:0000256" key="2">
    <source>
        <dbReference type="ARBA" id="ARBA00009161"/>
    </source>
</evidence>
<dbReference type="InterPro" id="IPR013083">
    <property type="entry name" value="Znf_RING/FYVE/PHD"/>
</dbReference>
<dbReference type="Proteomes" id="UP000510647">
    <property type="component" value="Chromosome 4"/>
</dbReference>
<keyword evidence="4 7" id="KW-0479">Metal-binding</keyword>
<dbReference type="GO" id="GO:0005684">
    <property type="term" value="C:U2-type spliceosomal complex"/>
    <property type="evidence" value="ECO:0007669"/>
    <property type="project" value="TreeGrafter"/>
</dbReference>
<dbReference type="SMART" id="SM00356">
    <property type="entry name" value="ZnF_C3H1"/>
    <property type="match status" value="1"/>
</dbReference>